<dbReference type="InterPro" id="IPR029010">
    <property type="entry name" value="ThuA-like"/>
</dbReference>
<dbReference type="Proteomes" id="UP000319671">
    <property type="component" value="Unassembled WGS sequence"/>
</dbReference>
<dbReference type="AlphaFoldDB" id="A0A561DNH1"/>
<dbReference type="RefSeq" id="WP_144563330.1">
    <property type="nucleotide sequence ID" value="NZ_VIVN01000003.1"/>
</dbReference>
<evidence type="ECO:0000259" key="1">
    <source>
        <dbReference type="Pfam" id="PF06283"/>
    </source>
</evidence>
<evidence type="ECO:0000313" key="2">
    <source>
        <dbReference type="EMBL" id="TWE04911.1"/>
    </source>
</evidence>
<dbReference type="SUPFAM" id="SSF52317">
    <property type="entry name" value="Class I glutamine amidotransferase-like"/>
    <property type="match status" value="1"/>
</dbReference>
<dbReference type="InterPro" id="IPR029062">
    <property type="entry name" value="Class_I_gatase-like"/>
</dbReference>
<organism evidence="2 3">
    <name type="scientific">Neobacillus bataviensis</name>
    <dbReference type="NCBI Taxonomy" id="220685"/>
    <lineage>
        <taxon>Bacteria</taxon>
        <taxon>Bacillati</taxon>
        <taxon>Bacillota</taxon>
        <taxon>Bacilli</taxon>
        <taxon>Bacillales</taxon>
        <taxon>Bacillaceae</taxon>
        <taxon>Neobacillus</taxon>
    </lineage>
</organism>
<evidence type="ECO:0000313" key="3">
    <source>
        <dbReference type="Proteomes" id="UP000319671"/>
    </source>
</evidence>
<protein>
    <submittedName>
        <fullName evidence="2">Trehalose utilization protein</fullName>
    </submittedName>
</protein>
<keyword evidence="3" id="KW-1185">Reference proteome</keyword>
<sequence>MLNVTVWNENRHEQKDPVVRDIYPKGIHGAIAEFLKSEGFDTRTATLDEPEHGLTDDVLNNTDVLVWWGHVAHSEVNDEIVEKVRQRVLDGMGLIVLHSGHFSKIFKTLMGTSCDLKWREAGEKERIWVVSPSHPITEGIPEYIELEHEEMYGEHFDIPQPDELIFTSWFEGGEVFRSGCTYKRGNGKVFYFRPGHETYPTYHNQQIQRVIINAVKWAQPVKRERPVYGNSKPLEEIKGGN</sequence>
<dbReference type="Pfam" id="PF06283">
    <property type="entry name" value="ThuA"/>
    <property type="match status" value="1"/>
</dbReference>
<dbReference type="Gene3D" id="3.40.50.880">
    <property type="match status" value="1"/>
</dbReference>
<reference evidence="2 3" key="1">
    <citation type="submission" date="2019-06" db="EMBL/GenBank/DDBJ databases">
        <title>Sorghum-associated microbial communities from plants grown in Nebraska, USA.</title>
        <authorList>
            <person name="Schachtman D."/>
        </authorList>
    </citation>
    <scope>NUCLEOTIDE SEQUENCE [LARGE SCALE GENOMIC DNA]</scope>
    <source>
        <strain evidence="2 3">2482</strain>
    </source>
</reference>
<feature type="domain" description="ThuA-like" evidence="1">
    <location>
        <begin position="3"/>
        <end position="218"/>
    </location>
</feature>
<dbReference type="EMBL" id="VIVN01000003">
    <property type="protein sequence ID" value="TWE04911.1"/>
    <property type="molecule type" value="Genomic_DNA"/>
</dbReference>
<proteinExistence type="predicted"/>
<comment type="caution">
    <text evidence="2">The sequence shown here is derived from an EMBL/GenBank/DDBJ whole genome shotgun (WGS) entry which is preliminary data.</text>
</comment>
<dbReference type="PIRSF" id="PIRSF030013">
    <property type="entry name" value="ThuA"/>
    <property type="match status" value="1"/>
</dbReference>
<dbReference type="InterPro" id="IPR009381">
    <property type="entry name" value="Trehalose_catabolism_ThuA_prok"/>
</dbReference>
<accession>A0A561DNH1</accession>
<name>A0A561DNH1_9BACI</name>
<gene>
    <name evidence="2" type="ORF">FB550_10385</name>
</gene>